<gene>
    <name evidence="1" type="ORF">CY34DRAFT_12578</name>
</gene>
<name>A0A0D0AWB2_9AGAM</name>
<dbReference type="InParanoid" id="A0A0D0AWB2"/>
<dbReference type="HOGENOM" id="CLU_526946_0_0_1"/>
<organism evidence="1 2">
    <name type="scientific">Suillus luteus UH-Slu-Lm8-n1</name>
    <dbReference type="NCBI Taxonomy" id="930992"/>
    <lineage>
        <taxon>Eukaryota</taxon>
        <taxon>Fungi</taxon>
        <taxon>Dikarya</taxon>
        <taxon>Basidiomycota</taxon>
        <taxon>Agaricomycotina</taxon>
        <taxon>Agaricomycetes</taxon>
        <taxon>Agaricomycetidae</taxon>
        <taxon>Boletales</taxon>
        <taxon>Suillineae</taxon>
        <taxon>Suillaceae</taxon>
        <taxon>Suillus</taxon>
    </lineage>
</organism>
<protein>
    <recommendedName>
        <fullName evidence="3">Condensation domain-containing protein</fullName>
    </recommendedName>
</protein>
<proteinExistence type="predicted"/>
<dbReference type="AlphaFoldDB" id="A0A0D0AWB2"/>
<evidence type="ECO:0000313" key="1">
    <source>
        <dbReference type="EMBL" id="KIK42144.1"/>
    </source>
</evidence>
<dbReference type="Proteomes" id="UP000054485">
    <property type="component" value="Unassembled WGS sequence"/>
</dbReference>
<dbReference type="EMBL" id="KN835247">
    <property type="protein sequence ID" value="KIK42144.1"/>
    <property type="molecule type" value="Genomic_DNA"/>
</dbReference>
<reference evidence="1 2" key="1">
    <citation type="submission" date="2014-04" db="EMBL/GenBank/DDBJ databases">
        <authorList>
            <consortium name="DOE Joint Genome Institute"/>
            <person name="Kuo A."/>
            <person name="Ruytinx J."/>
            <person name="Rineau F."/>
            <person name="Colpaert J."/>
            <person name="Kohler A."/>
            <person name="Nagy L.G."/>
            <person name="Floudas D."/>
            <person name="Copeland A."/>
            <person name="Barry K.W."/>
            <person name="Cichocki N."/>
            <person name="Veneault-Fourrey C."/>
            <person name="LaButti K."/>
            <person name="Lindquist E.A."/>
            <person name="Lipzen A."/>
            <person name="Lundell T."/>
            <person name="Morin E."/>
            <person name="Murat C."/>
            <person name="Sun H."/>
            <person name="Tunlid A."/>
            <person name="Henrissat B."/>
            <person name="Grigoriev I.V."/>
            <person name="Hibbett D.S."/>
            <person name="Martin F."/>
            <person name="Nordberg H.P."/>
            <person name="Cantor M.N."/>
            <person name="Hua S.X."/>
        </authorList>
    </citation>
    <scope>NUCLEOTIDE SEQUENCE [LARGE SCALE GENOMIC DNA]</scope>
    <source>
        <strain evidence="1 2">UH-Slu-Lm8-n1</strain>
    </source>
</reference>
<dbReference type="OrthoDB" id="3264185at2759"/>
<reference evidence="2" key="2">
    <citation type="submission" date="2015-01" db="EMBL/GenBank/DDBJ databases">
        <title>Evolutionary Origins and Diversification of the Mycorrhizal Mutualists.</title>
        <authorList>
            <consortium name="DOE Joint Genome Institute"/>
            <consortium name="Mycorrhizal Genomics Consortium"/>
            <person name="Kohler A."/>
            <person name="Kuo A."/>
            <person name="Nagy L.G."/>
            <person name="Floudas D."/>
            <person name="Copeland A."/>
            <person name="Barry K.W."/>
            <person name="Cichocki N."/>
            <person name="Veneault-Fourrey C."/>
            <person name="LaButti K."/>
            <person name="Lindquist E.A."/>
            <person name="Lipzen A."/>
            <person name="Lundell T."/>
            <person name="Morin E."/>
            <person name="Murat C."/>
            <person name="Riley R."/>
            <person name="Ohm R."/>
            <person name="Sun H."/>
            <person name="Tunlid A."/>
            <person name="Henrissat B."/>
            <person name="Grigoriev I.V."/>
            <person name="Hibbett D.S."/>
            <person name="Martin F."/>
        </authorList>
    </citation>
    <scope>NUCLEOTIDE SEQUENCE [LARGE SCALE GENOMIC DNA]</scope>
    <source>
        <strain evidence="2">UH-Slu-Lm8-n1</strain>
    </source>
</reference>
<accession>A0A0D0AWB2</accession>
<evidence type="ECO:0008006" key="3">
    <source>
        <dbReference type="Google" id="ProtNLM"/>
    </source>
</evidence>
<dbReference type="STRING" id="930992.A0A0D0AWB2"/>
<keyword evidence="2" id="KW-1185">Reference proteome</keyword>
<sequence>MTSESWTSLDSTPGRRIFFRFLGITETTFYWSGLNDAADTLMHIHLRTTQTNDQDIHSESNVLRSWASVKRRFPLIAAEVEEHEFGPRFVIREETVMNLRPDDVTFMEVNSFHHVECLVKDMMDGPRCLSSQLLARAYILRRTDKSDHFHVLIVLAHCITDAAGTSTVLRTFLDTLSSRIEPPYIPLGERVHAYQALESNLGSKDLPLVKRRWIRALGYAISVARMSRFKVFGFQFVVHYKRAKALMQGGHTLPGDFRKSTPHTSAKNRNQVSIFSRAVSSTILTNCRRHGITMNSAYYALSQVALARVLCRQYLRGQISEEEWEYRKRQPMYVLGPLNLRPYQDNETGGSGDVGLGVGIAPYVLPFMPLGEMSRGDLSRLELVNGAPDFPALMSFDRFLLRCANVKTQVQKLLKHPRLVDICTSTLRLYWSAFGKDVTLKRLKTRDSDHTEEGNESVSFQSFNPIYTQVGATLGDMDALVPTDYPLPPEHYLSPLCSTPHAYRAGYPSWSPQAAVLEDAKTPRLHVEYWCPHPYTPPAELYLGASTTHQQLQYFSCYDEHVFSDKIVVEWLSELKDATLWYLGQPHGNETLSQSKL</sequence>
<dbReference type="InterPro" id="IPR023213">
    <property type="entry name" value="CAT-like_dom_sf"/>
</dbReference>
<dbReference type="Gene3D" id="3.30.559.10">
    <property type="entry name" value="Chloramphenicol acetyltransferase-like domain"/>
    <property type="match status" value="1"/>
</dbReference>
<evidence type="ECO:0000313" key="2">
    <source>
        <dbReference type="Proteomes" id="UP000054485"/>
    </source>
</evidence>